<keyword evidence="8 12" id="KW-0664">Pyridoxine biosynthesis</keyword>
<evidence type="ECO:0000256" key="9">
    <source>
        <dbReference type="ARBA" id="ARBA00023299"/>
    </source>
</evidence>
<dbReference type="InterPro" id="IPR015421">
    <property type="entry name" value="PyrdxlP-dep_Trfase_major"/>
</dbReference>
<dbReference type="UniPathway" id="UPA00135">
    <property type="reaction ID" value="UER00197"/>
</dbReference>
<dbReference type="GO" id="GO:0006564">
    <property type="term" value="P:L-serine biosynthetic process"/>
    <property type="evidence" value="ECO:0007669"/>
    <property type="project" value="UniProtKB-UniRule"/>
</dbReference>
<keyword evidence="12" id="KW-0963">Cytoplasm</keyword>
<evidence type="ECO:0000256" key="11">
    <source>
        <dbReference type="ARBA" id="ARBA00049007"/>
    </source>
</evidence>
<comment type="catalytic activity">
    <reaction evidence="10 12">
        <text>4-(phosphooxy)-L-threonine + 2-oxoglutarate = (R)-3-hydroxy-2-oxo-4-phosphooxybutanoate + L-glutamate</text>
        <dbReference type="Rhea" id="RHEA:16573"/>
        <dbReference type="ChEBI" id="CHEBI:16810"/>
        <dbReference type="ChEBI" id="CHEBI:29985"/>
        <dbReference type="ChEBI" id="CHEBI:58452"/>
        <dbReference type="ChEBI" id="CHEBI:58538"/>
        <dbReference type="EC" id="2.6.1.52"/>
    </reaction>
</comment>
<evidence type="ECO:0000256" key="6">
    <source>
        <dbReference type="ARBA" id="ARBA00022679"/>
    </source>
</evidence>
<proteinExistence type="inferred from homology"/>
<dbReference type="GO" id="GO:0030170">
    <property type="term" value="F:pyridoxal phosphate binding"/>
    <property type="evidence" value="ECO:0007669"/>
    <property type="project" value="UniProtKB-UniRule"/>
</dbReference>
<evidence type="ECO:0000256" key="10">
    <source>
        <dbReference type="ARBA" id="ARBA00047630"/>
    </source>
</evidence>
<evidence type="ECO:0000256" key="5">
    <source>
        <dbReference type="ARBA" id="ARBA00022605"/>
    </source>
</evidence>
<feature type="binding site" evidence="12">
    <location>
        <begin position="76"/>
        <end position="77"/>
    </location>
    <ligand>
        <name>pyridoxal 5'-phosphate</name>
        <dbReference type="ChEBI" id="CHEBI:597326"/>
    </ligand>
</feature>
<dbReference type="InterPro" id="IPR015422">
    <property type="entry name" value="PyrdxlP-dep_Trfase_small"/>
</dbReference>
<dbReference type="Gene3D" id="3.90.1150.10">
    <property type="entry name" value="Aspartate Aminotransferase, domain 1"/>
    <property type="match status" value="1"/>
</dbReference>
<feature type="modified residue" description="N6-(pyridoxal phosphate)lysine" evidence="12">
    <location>
        <position position="196"/>
    </location>
</feature>
<feature type="binding site" evidence="12">
    <location>
        <position position="42"/>
    </location>
    <ligand>
        <name>L-glutamate</name>
        <dbReference type="ChEBI" id="CHEBI:29985"/>
    </ligand>
</feature>
<gene>
    <name evidence="12" type="primary">serC</name>
    <name evidence="15" type="ORF">Metal_0448</name>
</gene>
<dbReference type="NCBIfam" id="TIGR01364">
    <property type="entry name" value="serC_1"/>
    <property type="match status" value="1"/>
</dbReference>
<dbReference type="EMBL" id="CM001475">
    <property type="protein sequence ID" value="EIC28301.1"/>
    <property type="molecule type" value="Genomic_DNA"/>
</dbReference>
<evidence type="ECO:0000256" key="12">
    <source>
        <dbReference type="HAMAP-Rule" id="MF_00160"/>
    </source>
</evidence>
<dbReference type="STRING" id="686340.Metal_0448"/>
<comment type="catalytic activity">
    <reaction evidence="11 12 13">
        <text>O-phospho-L-serine + 2-oxoglutarate = 3-phosphooxypyruvate + L-glutamate</text>
        <dbReference type="Rhea" id="RHEA:14329"/>
        <dbReference type="ChEBI" id="CHEBI:16810"/>
        <dbReference type="ChEBI" id="CHEBI:18110"/>
        <dbReference type="ChEBI" id="CHEBI:29985"/>
        <dbReference type="ChEBI" id="CHEBI:57524"/>
        <dbReference type="EC" id="2.6.1.52"/>
    </reaction>
</comment>
<comment type="function">
    <text evidence="12">Catalyzes the reversible conversion of 3-phosphohydroxypyruvate to phosphoserine and of 3-hydroxy-2-oxo-4-phosphonooxybutanoate to phosphohydroxythreonine.</text>
</comment>
<dbReference type="FunFam" id="3.90.1150.10:FF:000006">
    <property type="entry name" value="Phosphoserine aminotransferase"/>
    <property type="match status" value="1"/>
</dbReference>
<keyword evidence="4 12" id="KW-0032">Aminotransferase</keyword>
<dbReference type="eggNOG" id="COG1932">
    <property type="taxonomic scope" value="Bacteria"/>
</dbReference>
<dbReference type="InterPro" id="IPR015424">
    <property type="entry name" value="PyrdxlP-dep_Trfase"/>
</dbReference>
<dbReference type="NCBIfam" id="NF003764">
    <property type="entry name" value="PRK05355.1"/>
    <property type="match status" value="1"/>
</dbReference>
<keyword evidence="5 12" id="KW-0028">Amino-acid biosynthesis</keyword>
<comment type="pathway">
    <text evidence="1 12">Cofactor biosynthesis; pyridoxine 5'-phosphate biosynthesis; pyridoxine 5'-phosphate from D-erythrose 4-phosphate: step 3/5.</text>
</comment>
<dbReference type="RefSeq" id="WP_005369190.1">
    <property type="nucleotide sequence ID" value="NZ_CM001475.1"/>
</dbReference>
<comment type="similarity">
    <text evidence="3 12">Belongs to the class-V pyridoxal-phosphate-dependent aminotransferase family. SerC subfamily.</text>
</comment>
<dbReference type="Proteomes" id="UP000005090">
    <property type="component" value="Chromosome"/>
</dbReference>
<dbReference type="FunFam" id="3.40.640.10:FF:000010">
    <property type="entry name" value="Phosphoserine aminotransferase"/>
    <property type="match status" value="1"/>
</dbReference>
<keyword evidence="16" id="KW-1185">Reference proteome</keyword>
<feature type="binding site" evidence="12">
    <location>
        <position position="195"/>
    </location>
    <ligand>
        <name>pyridoxal 5'-phosphate</name>
        <dbReference type="ChEBI" id="CHEBI:597326"/>
    </ligand>
</feature>
<evidence type="ECO:0000313" key="16">
    <source>
        <dbReference type="Proteomes" id="UP000005090"/>
    </source>
</evidence>
<dbReference type="InterPro" id="IPR000192">
    <property type="entry name" value="Aminotrans_V_dom"/>
</dbReference>
<accession>H8GN72</accession>
<comment type="cofactor">
    <cofactor evidence="12">
        <name>pyridoxal 5'-phosphate</name>
        <dbReference type="ChEBI" id="CHEBI:597326"/>
    </cofactor>
    <text evidence="12">Binds 1 pyridoxal phosphate per subunit.</text>
</comment>
<evidence type="ECO:0000259" key="14">
    <source>
        <dbReference type="Pfam" id="PF00266"/>
    </source>
</evidence>
<dbReference type="PIRSF" id="PIRSF000525">
    <property type="entry name" value="SerC"/>
    <property type="match status" value="1"/>
</dbReference>
<reference evidence="15 16" key="1">
    <citation type="journal article" date="2013" name="Genome Announc.">
        <title>Genome Sequence of the Obligate Gammaproteobacterial Methanotroph Methylomicrobium album Strain BG8.</title>
        <authorList>
            <person name="Kits K.D."/>
            <person name="Kalyuzhnaya M.G."/>
            <person name="Klotz M.G."/>
            <person name="Jetten M.S."/>
            <person name="Op den Camp H.J."/>
            <person name="Vuilleumier S."/>
            <person name="Bringel F."/>
            <person name="Dispirito A.A."/>
            <person name="Murrell J.C."/>
            <person name="Bruce D."/>
            <person name="Cheng J.F."/>
            <person name="Copeland A."/>
            <person name="Goodwin L."/>
            <person name="Hauser L."/>
            <person name="Lajus A."/>
            <person name="Land M.L."/>
            <person name="Lapidus A."/>
            <person name="Lucas S."/>
            <person name="Medigue C."/>
            <person name="Pitluck S."/>
            <person name="Woyke T."/>
            <person name="Zeytun A."/>
            <person name="Stein L.Y."/>
        </authorList>
    </citation>
    <scope>NUCLEOTIDE SEQUENCE [LARGE SCALE GENOMIC DNA]</scope>
    <source>
        <strain evidence="15 16">BG8</strain>
    </source>
</reference>
<dbReference type="HOGENOM" id="CLU_034866_0_2_6"/>
<dbReference type="InterPro" id="IPR020578">
    <property type="entry name" value="Aminotrans_V_PyrdxlP_BS"/>
</dbReference>
<dbReference type="EC" id="2.6.1.52" evidence="12"/>
<dbReference type="HAMAP" id="MF_00160">
    <property type="entry name" value="SerC_aminotrans_5"/>
    <property type="match status" value="1"/>
</dbReference>
<keyword evidence="6 12" id="KW-0808">Transferase</keyword>
<dbReference type="PANTHER" id="PTHR43247">
    <property type="entry name" value="PHOSPHOSERINE AMINOTRANSFERASE"/>
    <property type="match status" value="1"/>
</dbReference>
<evidence type="ECO:0000256" key="13">
    <source>
        <dbReference type="RuleBase" id="RU004505"/>
    </source>
</evidence>
<evidence type="ECO:0000256" key="7">
    <source>
        <dbReference type="ARBA" id="ARBA00022898"/>
    </source>
</evidence>
<feature type="binding site" evidence="12">
    <location>
        <position position="172"/>
    </location>
    <ligand>
        <name>pyridoxal 5'-phosphate</name>
        <dbReference type="ChEBI" id="CHEBI:597326"/>
    </ligand>
</feature>
<name>H8GN72_METAL</name>
<dbReference type="Pfam" id="PF00266">
    <property type="entry name" value="Aminotran_5"/>
    <property type="match status" value="1"/>
</dbReference>
<protein>
    <recommendedName>
        <fullName evidence="12">Phosphoserine aminotransferase</fullName>
        <ecNumber evidence="12">2.6.1.52</ecNumber>
    </recommendedName>
    <alternativeName>
        <fullName evidence="12">Phosphohydroxythreonine aminotransferase</fullName>
        <shortName evidence="12">PSAT</shortName>
    </alternativeName>
</protein>
<evidence type="ECO:0000256" key="3">
    <source>
        <dbReference type="ARBA" id="ARBA00006904"/>
    </source>
</evidence>
<dbReference type="AlphaFoldDB" id="H8GN72"/>
<feature type="binding site" evidence="12">
    <location>
        <position position="152"/>
    </location>
    <ligand>
        <name>pyridoxal 5'-phosphate</name>
        <dbReference type="ChEBI" id="CHEBI:597326"/>
    </ligand>
</feature>
<evidence type="ECO:0000256" key="8">
    <source>
        <dbReference type="ARBA" id="ARBA00023096"/>
    </source>
</evidence>
<dbReference type="PANTHER" id="PTHR43247:SF1">
    <property type="entry name" value="PHOSPHOSERINE AMINOTRANSFERASE"/>
    <property type="match status" value="1"/>
</dbReference>
<dbReference type="InterPro" id="IPR022278">
    <property type="entry name" value="Pser_aminoTfrase"/>
</dbReference>
<feature type="domain" description="Aminotransferase class V" evidence="14">
    <location>
        <begin position="4"/>
        <end position="348"/>
    </location>
</feature>
<dbReference type="UniPathway" id="UPA00244">
    <property type="reaction ID" value="UER00311"/>
</dbReference>
<dbReference type="SUPFAM" id="SSF53383">
    <property type="entry name" value="PLP-dependent transferases"/>
    <property type="match status" value="1"/>
</dbReference>
<evidence type="ECO:0000256" key="1">
    <source>
        <dbReference type="ARBA" id="ARBA00004915"/>
    </source>
</evidence>
<evidence type="ECO:0000313" key="15">
    <source>
        <dbReference type="EMBL" id="EIC28301.1"/>
    </source>
</evidence>
<sequence>MSRVYNFSAGPSALPEEVLNQAREEMLEWRDSGMSVMEMSHRGKFFSIIADELEQDLRELMAVPENYKVLFLQGGATAQFSMIPQNLLRGKTKACYVNTGAWSEKAIKDAGNYCEAVLSASSEDTRFTTIPDVAGWRVDPDAAYLHYTSNETIHGVEFQSIPDSKGLTLVSDMSSNILSRPVDIGKFGLIYAGTQKNMGPAGVTVVIVRDDLIGHAPKSVPQVFNYADQAKNGSMLNTPATYNWYLVGLVLKWLKAQGGVAAIEQRNIAKSRLLYDLVDKSSLYRNPVEVPYRSRMNVPFILVDDALDKPFLAAAEANGLFELKGHRSVGGMRASIYNAMPEAGVKALCEFMAEFERTH</sequence>
<comment type="pathway">
    <text evidence="2 12 13">Amino-acid biosynthesis; L-serine biosynthesis; L-serine from 3-phospho-D-glycerate: step 2/3.</text>
</comment>
<dbReference type="Gene3D" id="3.40.640.10">
    <property type="entry name" value="Type I PLP-dependent aspartate aminotransferase-like (Major domain)"/>
    <property type="match status" value="1"/>
</dbReference>
<dbReference type="PROSITE" id="PS00595">
    <property type="entry name" value="AA_TRANSFER_CLASS_5"/>
    <property type="match status" value="1"/>
</dbReference>
<feature type="binding site" evidence="12">
    <location>
        <position position="102"/>
    </location>
    <ligand>
        <name>pyridoxal 5'-phosphate</name>
        <dbReference type="ChEBI" id="CHEBI:597326"/>
    </ligand>
</feature>
<evidence type="ECO:0000256" key="2">
    <source>
        <dbReference type="ARBA" id="ARBA00005099"/>
    </source>
</evidence>
<keyword evidence="9 12" id="KW-0718">Serine biosynthesis</keyword>
<organism evidence="15 16">
    <name type="scientific">Methylomicrobium album BG8</name>
    <dbReference type="NCBI Taxonomy" id="686340"/>
    <lineage>
        <taxon>Bacteria</taxon>
        <taxon>Pseudomonadati</taxon>
        <taxon>Pseudomonadota</taxon>
        <taxon>Gammaproteobacteria</taxon>
        <taxon>Methylococcales</taxon>
        <taxon>Methylococcaceae</taxon>
        <taxon>Methylomicrobium</taxon>
    </lineage>
</organism>
<comment type="subcellular location">
    <subcellularLocation>
        <location evidence="12">Cytoplasm</location>
    </subcellularLocation>
</comment>
<feature type="binding site" evidence="12">
    <location>
        <begin position="237"/>
        <end position="238"/>
    </location>
    <ligand>
        <name>pyridoxal 5'-phosphate</name>
        <dbReference type="ChEBI" id="CHEBI:597326"/>
    </ligand>
</feature>
<keyword evidence="7 12" id="KW-0663">Pyridoxal phosphate</keyword>
<dbReference type="GO" id="GO:0005737">
    <property type="term" value="C:cytoplasm"/>
    <property type="evidence" value="ECO:0007669"/>
    <property type="project" value="UniProtKB-SubCell"/>
</dbReference>
<comment type="subunit">
    <text evidence="12">Homodimer.</text>
</comment>
<dbReference type="CDD" id="cd00611">
    <property type="entry name" value="PSAT_like"/>
    <property type="match status" value="1"/>
</dbReference>
<dbReference type="GO" id="GO:0008615">
    <property type="term" value="P:pyridoxine biosynthetic process"/>
    <property type="evidence" value="ECO:0007669"/>
    <property type="project" value="UniProtKB-UniRule"/>
</dbReference>
<comment type="caution">
    <text evidence="12">Lacks conserved residue(s) required for the propagation of feature annotation.</text>
</comment>
<evidence type="ECO:0000256" key="4">
    <source>
        <dbReference type="ARBA" id="ARBA00022576"/>
    </source>
</evidence>
<dbReference type="GO" id="GO:0004648">
    <property type="term" value="F:O-phospho-L-serine:2-oxoglutarate aminotransferase activity"/>
    <property type="evidence" value="ECO:0007669"/>
    <property type="project" value="UniProtKB-UniRule"/>
</dbReference>